<dbReference type="Gene3D" id="2.40.360.20">
    <property type="match status" value="1"/>
</dbReference>
<protein>
    <recommendedName>
        <fullName evidence="2">DUF3108 domain-containing protein</fullName>
    </recommendedName>
</protein>
<evidence type="ECO:0000256" key="1">
    <source>
        <dbReference type="SAM" id="SignalP"/>
    </source>
</evidence>
<dbReference type="AlphaFoldDB" id="A0A3A4N5V8"/>
<feature type="signal peptide" evidence="1">
    <location>
        <begin position="1"/>
        <end position="23"/>
    </location>
</feature>
<comment type="caution">
    <text evidence="3">The sequence shown here is derived from an EMBL/GenBank/DDBJ whole genome shotgun (WGS) entry which is preliminary data.</text>
</comment>
<evidence type="ECO:0000259" key="2">
    <source>
        <dbReference type="Pfam" id="PF21347"/>
    </source>
</evidence>
<feature type="chain" id="PRO_5017368199" description="DUF3108 domain-containing protein" evidence="1">
    <location>
        <begin position="24"/>
        <end position="279"/>
    </location>
</feature>
<dbReference type="Pfam" id="PF21347">
    <property type="entry name" value="DUF3108_like"/>
    <property type="match status" value="1"/>
</dbReference>
<dbReference type="Proteomes" id="UP000265882">
    <property type="component" value="Unassembled WGS sequence"/>
</dbReference>
<dbReference type="EMBL" id="QZKU01000117">
    <property type="protein sequence ID" value="RJP17233.1"/>
    <property type="molecule type" value="Genomic_DNA"/>
</dbReference>
<feature type="domain" description="DUF3108" evidence="2">
    <location>
        <begin position="199"/>
        <end position="246"/>
    </location>
</feature>
<evidence type="ECO:0000313" key="4">
    <source>
        <dbReference type="Proteomes" id="UP000265882"/>
    </source>
</evidence>
<proteinExistence type="predicted"/>
<dbReference type="InterPro" id="IPR049279">
    <property type="entry name" value="DUF3108-like"/>
</dbReference>
<keyword evidence="1" id="KW-0732">Signal</keyword>
<sequence>MKRLITVVATIAFLALTASPGLSVPLDITSAGMEVTGPTTFTMHNGLVGPHLYWAAFQWNPLKLAFQMTGSYGVEDPTFKAMEYYPLEVGNTWTYARSGGGTLTITVTGTDEICGVTCMRMENSDGKIDWYVSDDTGVWLVQTQNPDYSYVVFCPVQICNPYGYIGFSKLTPYEDAPIYMSGGIPIGSMTGYMSYTGNGLETVATPAGTFPDCVRANLAHSYTTTWHTAVMNDELWFAKGIGLVKNITMTATALDGSLVESFTEVLILESATVGGVSYP</sequence>
<reference evidence="3 4" key="1">
    <citation type="journal article" date="2017" name="ISME J.">
        <title>Energy and carbon metabolisms in a deep terrestrial subsurface fluid microbial community.</title>
        <authorList>
            <person name="Momper L."/>
            <person name="Jungbluth S.P."/>
            <person name="Lee M.D."/>
            <person name="Amend J.P."/>
        </authorList>
    </citation>
    <scope>NUCLEOTIDE SEQUENCE [LARGE SCALE GENOMIC DNA]</scope>
    <source>
        <strain evidence="3">SURF_5</strain>
    </source>
</reference>
<gene>
    <name evidence="3" type="ORF">C4520_17170</name>
</gene>
<organism evidence="3 4">
    <name type="scientific">Abyssobacteria bacterium (strain SURF_5)</name>
    <dbReference type="NCBI Taxonomy" id="2093360"/>
    <lineage>
        <taxon>Bacteria</taxon>
        <taxon>Pseudomonadati</taxon>
        <taxon>Candidatus Hydrogenedentota</taxon>
        <taxon>Candidatus Abyssobacteria</taxon>
    </lineage>
</organism>
<accession>A0A3A4N5V8</accession>
<evidence type="ECO:0000313" key="3">
    <source>
        <dbReference type="EMBL" id="RJP17233.1"/>
    </source>
</evidence>
<name>A0A3A4N5V8_ABYX5</name>